<feature type="transmembrane region" description="Helical" evidence="14">
    <location>
        <begin position="118"/>
        <end position="138"/>
    </location>
</feature>
<evidence type="ECO:0000256" key="9">
    <source>
        <dbReference type="ARBA" id="ARBA00023315"/>
    </source>
</evidence>
<keyword evidence="9 11" id="KW-0012">Acyltransferase</keyword>
<feature type="transmembrane region" description="Helical" evidence="14">
    <location>
        <begin position="410"/>
        <end position="431"/>
    </location>
</feature>
<evidence type="ECO:0000256" key="11">
    <source>
        <dbReference type="PIRNR" id="PIRNR000439"/>
    </source>
</evidence>
<evidence type="ECO:0000256" key="3">
    <source>
        <dbReference type="ARBA" id="ARBA00009010"/>
    </source>
</evidence>
<feature type="transmembrane region" description="Helical" evidence="14">
    <location>
        <begin position="299"/>
        <end position="318"/>
    </location>
</feature>
<evidence type="ECO:0000256" key="10">
    <source>
        <dbReference type="ARBA" id="ARBA00023568"/>
    </source>
</evidence>
<dbReference type="GO" id="GO:0004144">
    <property type="term" value="F:diacylglycerol O-acyltransferase activity"/>
    <property type="evidence" value="ECO:0007669"/>
    <property type="project" value="TreeGrafter"/>
</dbReference>
<dbReference type="GO" id="GO:0019432">
    <property type="term" value="P:triglyceride biosynthetic process"/>
    <property type="evidence" value="ECO:0007669"/>
    <property type="project" value="TreeGrafter"/>
</dbReference>
<evidence type="ECO:0000256" key="8">
    <source>
        <dbReference type="ARBA" id="ARBA00023136"/>
    </source>
</evidence>
<dbReference type="Pfam" id="PF03062">
    <property type="entry name" value="MBOAT"/>
    <property type="match status" value="1"/>
</dbReference>
<evidence type="ECO:0000256" key="14">
    <source>
        <dbReference type="SAM" id="Phobius"/>
    </source>
</evidence>
<comment type="pathway">
    <text evidence="2">Lipid metabolism.</text>
</comment>
<evidence type="ECO:0000313" key="16">
    <source>
        <dbReference type="Proteomes" id="UP000285146"/>
    </source>
</evidence>
<dbReference type="InterPro" id="IPR014371">
    <property type="entry name" value="Oat_ACAT_DAG_ARE"/>
</dbReference>
<dbReference type="Proteomes" id="UP000285146">
    <property type="component" value="Unassembled WGS sequence"/>
</dbReference>
<comment type="caution">
    <text evidence="15">The sequence shown here is derived from an EMBL/GenBank/DDBJ whole genome shotgun (WGS) entry which is preliminary data.</text>
</comment>
<dbReference type="InterPro" id="IPR004299">
    <property type="entry name" value="MBOAT_fam"/>
</dbReference>
<dbReference type="OrthoDB" id="10039049at2759"/>
<evidence type="ECO:0000256" key="7">
    <source>
        <dbReference type="ARBA" id="ARBA00022989"/>
    </source>
</evidence>
<protein>
    <recommendedName>
        <fullName evidence="11">O-acyltransferase</fullName>
    </recommendedName>
</protein>
<feature type="transmembrane region" description="Helical" evidence="14">
    <location>
        <begin position="474"/>
        <end position="499"/>
    </location>
</feature>
<reference evidence="15 16" key="1">
    <citation type="submission" date="2015-09" db="EMBL/GenBank/DDBJ databases">
        <title>Host preference determinants of Valsa canker pathogens revealed by comparative genomics.</title>
        <authorList>
            <person name="Yin Z."/>
            <person name="Huang L."/>
        </authorList>
    </citation>
    <scope>NUCLEOTIDE SEQUENCE [LARGE SCALE GENOMIC DNA]</scope>
    <source>
        <strain evidence="15 16">SXYLt</strain>
    </source>
</reference>
<dbReference type="AlphaFoldDB" id="A0A423WMD5"/>
<evidence type="ECO:0000256" key="5">
    <source>
        <dbReference type="ARBA" id="ARBA00022692"/>
    </source>
</evidence>
<evidence type="ECO:0000256" key="2">
    <source>
        <dbReference type="ARBA" id="ARBA00005189"/>
    </source>
</evidence>
<comment type="similarity">
    <text evidence="3 11">Belongs to the membrane-bound acyltransferase family. Sterol o-acyltransferase subfamily.</text>
</comment>
<evidence type="ECO:0000313" key="15">
    <source>
        <dbReference type="EMBL" id="ROW04597.1"/>
    </source>
</evidence>
<evidence type="ECO:0000256" key="12">
    <source>
        <dbReference type="PIRSR" id="PIRSR000439-1"/>
    </source>
</evidence>
<evidence type="ECO:0000256" key="13">
    <source>
        <dbReference type="SAM" id="MobiDB-lite"/>
    </source>
</evidence>
<proteinExistence type="inferred from homology"/>
<feature type="transmembrane region" description="Helical" evidence="14">
    <location>
        <begin position="211"/>
        <end position="231"/>
    </location>
</feature>
<comment type="subcellular location">
    <subcellularLocation>
        <location evidence="1 11">Endoplasmic reticulum membrane</location>
        <topology evidence="1 11">Multi-pass membrane protein</topology>
    </subcellularLocation>
</comment>
<feature type="transmembrane region" description="Helical" evidence="14">
    <location>
        <begin position="182"/>
        <end position="205"/>
    </location>
</feature>
<dbReference type="PANTHER" id="PTHR10408:SF7">
    <property type="entry name" value="DIACYLGLYCEROL O-ACYLTRANSFERASE 1"/>
    <property type="match status" value="1"/>
</dbReference>
<keyword evidence="8 11" id="KW-0472">Membrane</keyword>
<dbReference type="EMBL" id="LKEB01000047">
    <property type="protein sequence ID" value="ROW04597.1"/>
    <property type="molecule type" value="Genomic_DNA"/>
</dbReference>
<name>A0A423WMD5_9PEZI</name>
<gene>
    <name evidence="15" type="ORF">VPNG_07438</name>
</gene>
<keyword evidence="5 14" id="KW-0812">Transmembrane</keyword>
<evidence type="ECO:0000256" key="4">
    <source>
        <dbReference type="ARBA" id="ARBA00022679"/>
    </source>
</evidence>
<comment type="function">
    <text evidence="10">Sterol O-acyltransferase that catalyzes the formation of stery esters.</text>
</comment>
<keyword evidence="7 14" id="KW-1133">Transmembrane helix</keyword>
<dbReference type="STRING" id="1230097.A0A423WMD5"/>
<accession>A0A423WMD5</accession>
<keyword evidence="4 11" id="KW-0808">Transferase</keyword>
<feature type="transmembrane region" description="Helical" evidence="14">
    <location>
        <begin position="443"/>
        <end position="462"/>
    </location>
</feature>
<evidence type="ECO:0000256" key="6">
    <source>
        <dbReference type="ARBA" id="ARBA00022824"/>
    </source>
</evidence>
<keyword evidence="16" id="KW-1185">Reference proteome</keyword>
<organism evidence="15 16">
    <name type="scientific">Cytospora leucostoma</name>
    <dbReference type="NCBI Taxonomy" id="1230097"/>
    <lineage>
        <taxon>Eukaryota</taxon>
        <taxon>Fungi</taxon>
        <taxon>Dikarya</taxon>
        <taxon>Ascomycota</taxon>
        <taxon>Pezizomycotina</taxon>
        <taxon>Sordariomycetes</taxon>
        <taxon>Sordariomycetidae</taxon>
        <taxon>Diaporthales</taxon>
        <taxon>Cytosporaceae</taxon>
        <taxon>Cytospora</taxon>
    </lineage>
</organism>
<feature type="active site" evidence="12">
    <location>
        <position position="432"/>
    </location>
</feature>
<dbReference type="GO" id="GO:0005789">
    <property type="term" value="C:endoplasmic reticulum membrane"/>
    <property type="evidence" value="ECO:0007669"/>
    <property type="project" value="UniProtKB-SubCell"/>
</dbReference>
<sequence>MDTAVSTSVEATANVVPRLNNGVPATENGSHTNGATNGTKEIKKAIIQNKYRHTAAVHSKTRPSTLSHDATETPSFLGFRNLGLIVLVAGNLRLVIENIQKYGVLICLKCHDFRKQDIQVGLVLYTLVPCCLLIAYLIELFSAHKARTQQLCAPQDGEKKRKHGSTSPTEDEQAQFSRRWRIVAGLHFANISTALLLTSLVVYYYVNHPLIGTIVEMHAIIVWLKTASYALTNRDLRHAFLHPEAGELEAVPELYRSCPYPENITLGNLCYFWWAPTLVYQPVYPRTESIRWVFVAKRAAELASLCVVVWLLSAQYAAPTLQNSLRALEDWDLAAMVERTLKLSTISLVIWLAGFFALFQSFLNALAEVMRFADRSFYDDWWNSDSLGAYWRTWNKPVSSYMRRHVFSPLMGRGWSYNTSAIVVFTISAFLHELAVGIPTHNIIGVAFLGMIIQLPLVALTKRFEKGKSPSKKMIGNCIFWVTFTTFGQPFAALCYFYAWQVKYGSISEKWNAARTR</sequence>
<keyword evidence="6 11" id="KW-0256">Endoplasmic reticulum</keyword>
<dbReference type="PIRSF" id="PIRSF000439">
    <property type="entry name" value="Oat_ACAT_DAG_ARE"/>
    <property type="match status" value="1"/>
</dbReference>
<dbReference type="PANTHER" id="PTHR10408">
    <property type="entry name" value="STEROL O-ACYLTRANSFERASE"/>
    <property type="match status" value="1"/>
</dbReference>
<feature type="transmembrane region" description="Helical" evidence="14">
    <location>
        <begin position="346"/>
        <end position="367"/>
    </location>
</feature>
<dbReference type="InParanoid" id="A0A423WMD5"/>
<feature type="region of interest" description="Disordered" evidence="13">
    <location>
        <begin position="152"/>
        <end position="173"/>
    </location>
</feature>
<evidence type="ECO:0000256" key="1">
    <source>
        <dbReference type="ARBA" id="ARBA00004477"/>
    </source>
</evidence>